<reference evidence="3" key="1">
    <citation type="journal article" date="2016" name="Genome Announc.">
        <title>Draft Genome Sequences of Five Rapidly Growing Mycobacterium Species, M. thermoresistibile, M. fortuitum subsp. acetamidolyticum, M. canariasense, M. brisbanense, and M. novocastrense.</title>
        <authorList>
            <person name="Katahira K."/>
            <person name="Ogura Y."/>
            <person name="Gotoh Y."/>
            <person name="Hayashi T."/>
        </authorList>
    </citation>
    <scope>NUCLEOTIDE SEQUENCE [LARGE SCALE GENOMIC DNA]</scope>
    <source>
        <strain evidence="3">JCM15654</strain>
    </source>
</reference>
<evidence type="ECO:0000313" key="2">
    <source>
        <dbReference type="EMBL" id="GAS90386.1"/>
    </source>
</evidence>
<comment type="similarity">
    <text evidence="1">Belongs to the UPF0434 family.</text>
</comment>
<comment type="caution">
    <text evidence="2">The sequence shown here is derived from an EMBL/GenBank/DDBJ whole genome shotgun (WGS) entry which is preliminary data.</text>
</comment>
<evidence type="ECO:0000256" key="1">
    <source>
        <dbReference type="HAMAP-Rule" id="MF_01187"/>
    </source>
</evidence>
<dbReference type="AlphaFoldDB" id="A0A100W2I1"/>
<dbReference type="STRING" id="146020.RMCB_4482"/>
<dbReference type="EMBL" id="BCSX01000039">
    <property type="protein sequence ID" value="GAS90386.1"/>
    <property type="molecule type" value="Genomic_DNA"/>
</dbReference>
<accession>A0A100W2I1</accession>
<protein>
    <recommendedName>
        <fullName evidence="1">UPF0434 protein RMCB_4482</fullName>
    </recommendedName>
</protein>
<proteinExistence type="inferred from homology"/>
<dbReference type="Gene3D" id="2.20.25.10">
    <property type="match status" value="1"/>
</dbReference>
<gene>
    <name evidence="2" type="ORF">RMCB_4482</name>
</gene>
<dbReference type="RefSeq" id="WP_062830525.1">
    <property type="nucleotide sequence ID" value="NZ_BCSX01000039.1"/>
</dbReference>
<dbReference type="Proteomes" id="UP000069620">
    <property type="component" value="Unassembled WGS sequence"/>
</dbReference>
<dbReference type="HAMAP" id="MF_01187">
    <property type="entry name" value="UPF0434"/>
    <property type="match status" value="1"/>
</dbReference>
<dbReference type="InterPro" id="IPR005651">
    <property type="entry name" value="Trm112-like"/>
</dbReference>
<name>A0A100W2I1_9MYCO</name>
<dbReference type="OrthoDB" id="9812205at2"/>
<evidence type="ECO:0000313" key="3">
    <source>
        <dbReference type="Proteomes" id="UP000069620"/>
    </source>
</evidence>
<organism evidence="2 3">
    <name type="scientific">Mycolicibacterium brisbanense</name>
    <dbReference type="NCBI Taxonomy" id="146020"/>
    <lineage>
        <taxon>Bacteria</taxon>
        <taxon>Bacillati</taxon>
        <taxon>Actinomycetota</taxon>
        <taxon>Actinomycetes</taxon>
        <taxon>Mycobacteriales</taxon>
        <taxon>Mycobacteriaceae</taxon>
        <taxon>Mycolicibacterium</taxon>
    </lineage>
</organism>
<dbReference type="Pfam" id="PF03966">
    <property type="entry name" value="Trm112p"/>
    <property type="match status" value="1"/>
</dbReference>
<dbReference type="SUPFAM" id="SSF158997">
    <property type="entry name" value="Trm112p-like"/>
    <property type="match status" value="1"/>
</dbReference>
<keyword evidence="3" id="KW-1185">Reference proteome</keyword>
<sequence length="71" mass="7952">MIDEKLLKILVCPQDRGPLLLAGDDWLYNARLRRAYRIADGIPVLLVDEAVEVDDAEHERLLALAGSPEAR</sequence>
<reference evidence="3" key="2">
    <citation type="submission" date="2016-02" db="EMBL/GenBank/DDBJ databases">
        <title>Draft genome sequence of five rapidly growing Mycobacterium species.</title>
        <authorList>
            <person name="Katahira K."/>
            <person name="Gotou Y."/>
            <person name="Iida K."/>
            <person name="Ogura Y."/>
            <person name="Hayashi T."/>
        </authorList>
    </citation>
    <scope>NUCLEOTIDE SEQUENCE [LARGE SCALE GENOMIC DNA]</scope>
    <source>
        <strain evidence="3">JCM15654</strain>
    </source>
</reference>